<dbReference type="GO" id="GO:0070475">
    <property type="term" value="P:rRNA base methylation"/>
    <property type="evidence" value="ECO:0007669"/>
    <property type="project" value="InterPro"/>
</dbReference>
<evidence type="ECO:0000313" key="4">
    <source>
        <dbReference type="Proteomes" id="UP000233837"/>
    </source>
</evidence>
<keyword evidence="1" id="KW-1133">Transmembrane helix</keyword>
<keyword evidence="4" id="KW-1185">Reference proteome</keyword>
<dbReference type="PANTHER" id="PTHR11538">
    <property type="entry name" value="PHENYLALANYL-TRNA SYNTHETASE"/>
    <property type="match status" value="1"/>
</dbReference>
<feature type="domain" description="25S rRNA (uridine-N(3))-methyltransferase BMT5-like" evidence="2">
    <location>
        <begin position="17"/>
        <end position="84"/>
    </location>
</feature>
<name>A0A2I0VZM4_9ASPA</name>
<dbReference type="GO" id="GO:0070042">
    <property type="term" value="F:rRNA (uridine-N3-)-methyltransferase activity"/>
    <property type="evidence" value="ECO:0007669"/>
    <property type="project" value="InterPro"/>
</dbReference>
<dbReference type="InterPro" id="IPR019446">
    <property type="entry name" value="BMT5-like"/>
</dbReference>
<proteinExistence type="predicted"/>
<dbReference type="PANTHER" id="PTHR11538:SF26">
    <property type="entry name" value="FERREDOXIN-FOLD ANTICODON-BINDING DOMAIN-CONTAINING PROTEIN 1"/>
    <property type="match status" value="1"/>
</dbReference>
<dbReference type="Pfam" id="PF10354">
    <property type="entry name" value="BMT5-like"/>
    <property type="match status" value="1"/>
</dbReference>
<dbReference type="Proteomes" id="UP000233837">
    <property type="component" value="Unassembled WGS sequence"/>
</dbReference>
<evidence type="ECO:0000259" key="2">
    <source>
        <dbReference type="Pfam" id="PF10354"/>
    </source>
</evidence>
<dbReference type="AlphaFoldDB" id="A0A2I0VZM4"/>
<accession>A0A2I0VZM4</accession>
<reference evidence="3 4" key="1">
    <citation type="journal article" date="2016" name="Sci. Rep.">
        <title>The Dendrobium catenatum Lindl. genome sequence provides insights into polysaccharide synthase, floral development and adaptive evolution.</title>
        <authorList>
            <person name="Zhang G.Q."/>
            <person name="Xu Q."/>
            <person name="Bian C."/>
            <person name="Tsai W.C."/>
            <person name="Yeh C.M."/>
            <person name="Liu K.W."/>
            <person name="Yoshida K."/>
            <person name="Zhang L.S."/>
            <person name="Chang S.B."/>
            <person name="Chen F."/>
            <person name="Shi Y."/>
            <person name="Su Y.Y."/>
            <person name="Zhang Y.Q."/>
            <person name="Chen L.J."/>
            <person name="Yin Y."/>
            <person name="Lin M."/>
            <person name="Huang H."/>
            <person name="Deng H."/>
            <person name="Wang Z.W."/>
            <person name="Zhu S.L."/>
            <person name="Zhao X."/>
            <person name="Deng C."/>
            <person name="Niu S.C."/>
            <person name="Huang J."/>
            <person name="Wang M."/>
            <person name="Liu G.H."/>
            <person name="Yang H.J."/>
            <person name="Xiao X.J."/>
            <person name="Hsiao Y.Y."/>
            <person name="Wu W.L."/>
            <person name="Chen Y.Y."/>
            <person name="Mitsuda N."/>
            <person name="Ohme-Takagi M."/>
            <person name="Luo Y.B."/>
            <person name="Van de Peer Y."/>
            <person name="Liu Z.J."/>
        </authorList>
    </citation>
    <scope>NUCLEOTIDE SEQUENCE [LARGE SCALE GENOMIC DNA]</scope>
    <source>
        <tissue evidence="3">The whole plant</tissue>
    </source>
</reference>
<dbReference type="GO" id="GO:0005737">
    <property type="term" value="C:cytoplasm"/>
    <property type="evidence" value="ECO:0007669"/>
    <property type="project" value="TreeGrafter"/>
</dbReference>
<organism evidence="3 4">
    <name type="scientific">Dendrobium catenatum</name>
    <dbReference type="NCBI Taxonomy" id="906689"/>
    <lineage>
        <taxon>Eukaryota</taxon>
        <taxon>Viridiplantae</taxon>
        <taxon>Streptophyta</taxon>
        <taxon>Embryophyta</taxon>
        <taxon>Tracheophyta</taxon>
        <taxon>Spermatophyta</taxon>
        <taxon>Magnoliopsida</taxon>
        <taxon>Liliopsida</taxon>
        <taxon>Asparagales</taxon>
        <taxon>Orchidaceae</taxon>
        <taxon>Epidendroideae</taxon>
        <taxon>Malaxideae</taxon>
        <taxon>Dendrobiinae</taxon>
        <taxon>Dendrobium</taxon>
    </lineage>
</organism>
<keyword evidence="1" id="KW-0472">Membrane</keyword>
<evidence type="ECO:0000256" key="1">
    <source>
        <dbReference type="SAM" id="Phobius"/>
    </source>
</evidence>
<dbReference type="EMBL" id="KZ503042">
    <property type="protein sequence ID" value="PKU68861.1"/>
    <property type="molecule type" value="Genomic_DNA"/>
</dbReference>
<protein>
    <recommendedName>
        <fullName evidence="2">25S rRNA (uridine-N(3))-methyltransferase BMT5-like domain-containing protein</fullName>
    </recommendedName>
</protein>
<gene>
    <name evidence="3" type="ORF">MA16_Dca010605</name>
</gene>
<reference evidence="3 4" key="2">
    <citation type="journal article" date="2017" name="Nature">
        <title>The Apostasia genome and the evolution of orchids.</title>
        <authorList>
            <person name="Zhang G.Q."/>
            <person name="Liu K.W."/>
            <person name="Li Z."/>
            <person name="Lohaus R."/>
            <person name="Hsiao Y.Y."/>
            <person name="Niu S.C."/>
            <person name="Wang J.Y."/>
            <person name="Lin Y.C."/>
            <person name="Xu Q."/>
            <person name="Chen L.J."/>
            <person name="Yoshida K."/>
            <person name="Fujiwara S."/>
            <person name="Wang Z.W."/>
            <person name="Zhang Y.Q."/>
            <person name="Mitsuda N."/>
            <person name="Wang M."/>
            <person name="Liu G.H."/>
            <person name="Pecoraro L."/>
            <person name="Huang H.X."/>
            <person name="Xiao X.J."/>
            <person name="Lin M."/>
            <person name="Wu X.Y."/>
            <person name="Wu W.L."/>
            <person name="Chen Y.Y."/>
            <person name="Chang S.B."/>
            <person name="Sakamoto S."/>
            <person name="Ohme-Takagi M."/>
            <person name="Yagi M."/>
            <person name="Zeng S.J."/>
            <person name="Shen C.Y."/>
            <person name="Yeh C.M."/>
            <person name="Luo Y.B."/>
            <person name="Tsai W.C."/>
            <person name="Van de Peer Y."/>
            <person name="Liu Z.J."/>
        </authorList>
    </citation>
    <scope>NUCLEOTIDE SEQUENCE [LARGE SCALE GENOMIC DNA]</scope>
    <source>
        <tissue evidence="3">The whole plant</tissue>
    </source>
</reference>
<evidence type="ECO:0000313" key="3">
    <source>
        <dbReference type="EMBL" id="PKU68861.1"/>
    </source>
</evidence>
<sequence length="92" mass="10362">MAEAMWINCYCSAQKILLVGEGDFSFFLYLATVFGSAFNIVATSLDSYDVFPKKYRKAQSNVEVLKKVGATILHEIDATQMKDEVFLKKPQV</sequence>
<feature type="transmembrane region" description="Helical" evidence="1">
    <location>
        <begin position="26"/>
        <end position="48"/>
    </location>
</feature>
<keyword evidence="1" id="KW-0812">Transmembrane</keyword>